<sequence length="1412" mass="155221">MRQPGPRAKGKVAFSSYILLPAGNSPELAVSVTDCDREVHRERFGDAADGAGFSHLDCLSSPGIETGYDRCQPTEFDVEFTGDDVFGAESEKNGDECDLGIHDLSEAVHDSSTFFSQGAEPELQTDRLGDAVEPSAHTTAGFGLTCGPEWCAKTLSADEPKFFWEVDPFLRTVFCKDDSAGPSLKRPEPPIDLTLGGADTVWDVLRRPKRVASTGICADVIKHVEIHDEKDKRVSIISNWTSLVCINLDAFTLSETLLASSSRITHADVEMSLTACFSRKATSTLSKRFYALNKFVNHCCRNALQFFPVREHVVFTYLQHLVECGNSAPSAGRSLLEAIRFAGGVIGLKGDLASLGSSRVDGLAVELAKRAGPIRQAEPLTVQQVIALERLVASSDDLKDRIVFGVMLVLLYSCGRFSDGQRAINMIVDAEIASLDMSAFGGQGYLELQVLGHKGARFNSAGEPLNLELTSAECSMLLRRALKLDGEESVTIRSHSLKVTALSWCCKHGLDLGTRRLLGHHLDPGSRSAETYGRDSMAPAVRSFETVLDDIKKGLFRPDESRSGRFVRVGEASIPNAQPSEEDTAEDTDSDYEPSSSESDESEEFFGAPSDSSLLWHLVMPHLRPGFIEVPEGILVYRNVASGVQHLKKPGSLKLLCGSCFSLLTITWFMLPTRLMSCAQHELAAAERQWDVGPTIESILRADKELWTRVADKVRSNLRPDKDDKLPVDLALMELYNSAPVVFHLLPLPGAGGTSAPVKRKNPDDERVRLANRLYRLTKRFIKQLQLAGIGWSVENPAGSLTWVTDPFVELMQEFGSGILGVVFHTCMFGAPRKKQTALWTNIPELCHLARECSGDHQRHAAWGLTQTGCFATADECAYNSELCAHWAAAIEQFALRKQLSPAPETLGDVQTEHLQVKDKANRAYDCLAHAKPGSRLPDNHVFPKGARLLSVWNEQKGEAQCLMARVGIPVEPLVYVAKAVTLVHPDLQRVRLPRNLEVAIQLCGPGKSLELRKARISWTKGVLGLIEQCRQVEAQMVRERPQHLQTVLHGKRFGLLHELLTAIGYKDASVALEASTGFPLVGWMKCSGVFAANLRPPALHVSAFEAMAAAHSARTVASVGPSPDTELDEQVWTATLAEVEVGNTEKRKSELRTLVERHLSEDCLSPEASESLRSRLMFAEAQLFGRSAKLALRAIGGRSLKGQTCRPLTADVKFGLTWMLRRIVESPPREVRSKDQGTLFLFVDGAWEPVAGCDTRSVTSIGAVLLDSAGRGMRFFGQVLPEFATDAWSNGRRRNLVFEAEVLPYCLALTVWADILRNRHLVIFIDNDGARHSWISACAESKYAQWMLHRGALKEACLNTVPYFSRVPTSSNLADGPSRMFFDLCYKLGATRTLITDEDLRQCALEGCFSG</sequence>
<dbReference type="EMBL" id="CAMXCT020002930">
    <property type="protein sequence ID" value="CAL1154776.1"/>
    <property type="molecule type" value="Genomic_DNA"/>
</dbReference>
<evidence type="ECO:0000313" key="2">
    <source>
        <dbReference type="EMBL" id="CAI4001401.1"/>
    </source>
</evidence>
<protein>
    <submittedName>
        <fullName evidence="4">GTP cyclohydrolase URC1</fullName>
    </submittedName>
</protein>
<feature type="compositionally biased region" description="Acidic residues" evidence="1">
    <location>
        <begin position="580"/>
        <end position="604"/>
    </location>
</feature>
<dbReference type="EMBL" id="CAMXCT030002930">
    <property type="protein sequence ID" value="CAL4788713.1"/>
    <property type="molecule type" value="Genomic_DNA"/>
</dbReference>
<name>A0A9P1D1Y4_9DINO</name>
<organism evidence="2">
    <name type="scientific">Cladocopium goreaui</name>
    <dbReference type="NCBI Taxonomy" id="2562237"/>
    <lineage>
        <taxon>Eukaryota</taxon>
        <taxon>Sar</taxon>
        <taxon>Alveolata</taxon>
        <taxon>Dinophyceae</taxon>
        <taxon>Suessiales</taxon>
        <taxon>Symbiodiniaceae</taxon>
        <taxon>Cladocopium</taxon>
    </lineage>
</organism>
<proteinExistence type="predicted"/>
<reference evidence="3" key="2">
    <citation type="submission" date="2024-04" db="EMBL/GenBank/DDBJ databases">
        <authorList>
            <person name="Chen Y."/>
            <person name="Shah S."/>
            <person name="Dougan E. K."/>
            <person name="Thang M."/>
            <person name="Chan C."/>
        </authorList>
    </citation>
    <scope>NUCLEOTIDE SEQUENCE [LARGE SCALE GENOMIC DNA]</scope>
</reference>
<gene>
    <name evidence="2" type="ORF">C1SCF055_LOCUS27451</name>
</gene>
<dbReference type="EMBL" id="CAMXCT010002930">
    <property type="protein sequence ID" value="CAI4001401.1"/>
    <property type="molecule type" value="Genomic_DNA"/>
</dbReference>
<reference evidence="2" key="1">
    <citation type="submission" date="2022-10" db="EMBL/GenBank/DDBJ databases">
        <authorList>
            <person name="Chen Y."/>
            <person name="Dougan E. K."/>
            <person name="Chan C."/>
            <person name="Rhodes N."/>
            <person name="Thang M."/>
        </authorList>
    </citation>
    <scope>NUCLEOTIDE SEQUENCE</scope>
</reference>
<evidence type="ECO:0000313" key="3">
    <source>
        <dbReference type="EMBL" id="CAL1154776.1"/>
    </source>
</evidence>
<feature type="region of interest" description="Disordered" evidence="1">
    <location>
        <begin position="567"/>
        <end position="608"/>
    </location>
</feature>
<accession>A0A9P1D1Y4</accession>
<keyword evidence="5" id="KW-1185">Reference proteome</keyword>
<evidence type="ECO:0000313" key="5">
    <source>
        <dbReference type="Proteomes" id="UP001152797"/>
    </source>
</evidence>
<evidence type="ECO:0000313" key="4">
    <source>
        <dbReference type="EMBL" id="CAL4788713.1"/>
    </source>
</evidence>
<comment type="caution">
    <text evidence="2">The sequence shown here is derived from an EMBL/GenBank/DDBJ whole genome shotgun (WGS) entry which is preliminary data.</text>
</comment>
<dbReference type="Proteomes" id="UP001152797">
    <property type="component" value="Unassembled WGS sequence"/>
</dbReference>
<evidence type="ECO:0000256" key="1">
    <source>
        <dbReference type="SAM" id="MobiDB-lite"/>
    </source>
</evidence>